<comment type="caution">
    <text evidence="1">The sequence shown here is derived from an EMBL/GenBank/DDBJ whole genome shotgun (WGS) entry which is preliminary data.</text>
</comment>
<sequence length="162" mass="19097">MSNQHKLQAPKTLEAFAPVLPHLTPYWKQEVVKVNPIQLPQSMESLEHFETTRKEDLQRLTARETKCINYFQSQNYFIKDRLDDSRETLIEYAQQFPILMETIIATKSELDQMMFRIIDLQESIMALNKSLPPPMAIPPFDPTKNYKDMIKKEERGKSSFFK</sequence>
<gene>
    <name evidence="1" type="ORF">BLNAU_11799</name>
</gene>
<keyword evidence="2" id="KW-1185">Reference proteome</keyword>
<organism evidence="1 2">
    <name type="scientific">Blattamonas nauphoetae</name>
    <dbReference type="NCBI Taxonomy" id="2049346"/>
    <lineage>
        <taxon>Eukaryota</taxon>
        <taxon>Metamonada</taxon>
        <taxon>Preaxostyla</taxon>
        <taxon>Oxymonadida</taxon>
        <taxon>Blattamonas</taxon>
    </lineage>
</organism>
<evidence type="ECO:0000313" key="2">
    <source>
        <dbReference type="Proteomes" id="UP001281761"/>
    </source>
</evidence>
<name>A0ABQ9XS27_9EUKA</name>
<evidence type="ECO:0008006" key="3">
    <source>
        <dbReference type="Google" id="ProtNLM"/>
    </source>
</evidence>
<dbReference type="Proteomes" id="UP001281761">
    <property type="component" value="Unassembled WGS sequence"/>
</dbReference>
<proteinExistence type="predicted"/>
<reference evidence="1 2" key="1">
    <citation type="journal article" date="2022" name="bioRxiv">
        <title>Genomics of Preaxostyla Flagellates Illuminates Evolutionary Transitions and the Path Towards Mitochondrial Loss.</title>
        <authorList>
            <person name="Novak L.V.F."/>
            <person name="Treitli S.C."/>
            <person name="Pyrih J."/>
            <person name="Halakuc P."/>
            <person name="Pipaliya S.V."/>
            <person name="Vacek V."/>
            <person name="Brzon O."/>
            <person name="Soukal P."/>
            <person name="Eme L."/>
            <person name="Dacks J.B."/>
            <person name="Karnkowska A."/>
            <person name="Elias M."/>
            <person name="Hampl V."/>
        </authorList>
    </citation>
    <scope>NUCLEOTIDE SEQUENCE [LARGE SCALE GENOMIC DNA]</scope>
    <source>
        <strain evidence="1">NAU3</strain>
        <tissue evidence="1">Gut</tissue>
    </source>
</reference>
<dbReference type="EMBL" id="JARBJD010000093">
    <property type="protein sequence ID" value="KAK2953336.1"/>
    <property type="molecule type" value="Genomic_DNA"/>
</dbReference>
<protein>
    <recommendedName>
        <fullName evidence="3">BLOC-1-related complex subunit 5</fullName>
    </recommendedName>
</protein>
<accession>A0ABQ9XS27</accession>
<evidence type="ECO:0000313" key="1">
    <source>
        <dbReference type="EMBL" id="KAK2953336.1"/>
    </source>
</evidence>